<dbReference type="GO" id="GO:0006261">
    <property type="term" value="P:DNA-templated DNA replication"/>
    <property type="evidence" value="ECO:0007669"/>
    <property type="project" value="InterPro"/>
</dbReference>
<gene>
    <name evidence="8" type="ORF">PCAR00345_LOCUS37240</name>
</gene>
<dbReference type="GO" id="GO:0008622">
    <property type="term" value="C:epsilon DNA polymerase complex"/>
    <property type="evidence" value="ECO:0007669"/>
    <property type="project" value="UniProtKB-UniRule"/>
</dbReference>
<dbReference type="Gene3D" id="3.60.21.50">
    <property type="match status" value="1"/>
</dbReference>
<dbReference type="GO" id="GO:0003677">
    <property type="term" value="F:DNA binding"/>
    <property type="evidence" value="ECO:0007669"/>
    <property type="project" value="UniProtKB-UniRule"/>
</dbReference>
<evidence type="ECO:0000259" key="7">
    <source>
        <dbReference type="Pfam" id="PF04042"/>
    </source>
</evidence>
<organism evidence="8">
    <name type="scientific">Chrysotila carterae</name>
    <name type="common">Marine alga</name>
    <name type="synonym">Syracosphaera carterae</name>
    <dbReference type="NCBI Taxonomy" id="13221"/>
    <lineage>
        <taxon>Eukaryota</taxon>
        <taxon>Haptista</taxon>
        <taxon>Haptophyta</taxon>
        <taxon>Prymnesiophyceae</taxon>
        <taxon>Isochrysidales</taxon>
        <taxon>Isochrysidaceae</taxon>
        <taxon>Chrysotila</taxon>
    </lineage>
</organism>
<dbReference type="EMBL" id="HBIZ01059494">
    <property type="protein sequence ID" value="CAE0784533.1"/>
    <property type="molecule type" value="Transcribed_RNA"/>
</dbReference>
<comment type="similarity">
    <text evidence="2 6">Belongs to the DNA polymerase epsilon subunit B family.</text>
</comment>
<dbReference type="PIRSF" id="PIRSF000799">
    <property type="entry name" value="DNA_pol_eps_2"/>
    <property type="match status" value="1"/>
</dbReference>
<comment type="subcellular location">
    <subcellularLocation>
        <location evidence="1 6">Nucleus</location>
    </subcellularLocation>
</comment>
<evidence type="ECO:0000256" key="1">
    <source>
        <dbReference type="ARBA" id="ARBA00004123"/>
    </source>
</evidence>
<dbReference type="InterPro" id="IPR016266">
    <property type="entry name" value="POLE2"/>
</dbReference>
<sequence length="544" mass="59421">MSAAQQRLASKKLSAMCRMRGLELRPDATAPLCDLVNSGGDWQNTLQELLAQLEKGGKGSRYVDAAAISTALSTINSRGGGGAPALEVLDLFEMRAVEYHPERQEFISRPERASLCANAEARYTMLALRLALVEQRVRRHELFKSVALSHSVANQGMHLQLTSINALLGRKGMHVVLGVLTEVEGGRFILEDAYSYIELEGVREAERHAGFFASSTIVLVEGEITETGTLFVKVLGLPPPELRSVSMASIGTCDPFGQYETGKTGITGSKTAQVSQTALEQSMLIVLSDLWLDRPSTLKQLEELLSGYEMVGNETVGSARKAQPAATFFTFVLCGNFSSPAKARGTMTRSETAAQFETLAQLLAKFPTLAYNANFVLVPGPDDPSLGAADVLPRAPVPKLFTNAIAKVVRNLHSTSSPARLKFCGQEVVILREELLAQMRRCTVLEPNYEVYPELANHLVETLLCQAHVYPLPVTEAAVYWRVDPALWLHPAPDVLVVAERSSQFLIPFNGTLAFNPGSFAGESNWMVYRPLERKAEPSSLNEE</sequence>
<dbReference type="InterPro" id="IPR007185">
    <property type="entry name" value="DNA_pol_a/d/e_bsu"/>
</dbReference>
<keyword evidence="5 6" id="KW-0539">Nucleus</keyword>
<evidence type="ECO:0000256" key="6">
    <source>
        <dbReference type="PIRNR" id="PIRNR000799"/>
    </source>
</evidence>
<comment type="function">
    <text evidence="6">Participates in DNA repair and in chromosomal DNA replication.</text>
</comment>
<dbReference type="PANTHER" id="PTHR12708:SF0">
    <property type="entry name" value="DNA POLYMERASE EPSILON SUBUNIT 2"/>
    <property type="match status" value="1"/>
</dbReference>
<protein>
    <recommendedName>
        <fullName evidence="6">DNA polymerase epsilon subunit</fullName>
    </recommendedName>
    <alternativeName>
        <fullName evidence="6">DNA polymerase II subunit 2</fullName>
    </alternativeName>
</protein>
<evidence type="ECO:0000256" key="3">
    <source>
        <dbReference type="ARBA" id="ARBA00022705"/>
    </source>
</evidence>
<dbReference type="AlphaFoldDB" id="A0A7S4FBD8"/>
<accession>A0A7S4FBD8</accession>
<dbReference type="PANTHER" id="PTHR12708">
    <property type="entry name" value="DNA POLYMERASE EPSILON SUBUNIT B"/>
    <property type="match status" value="1"/>
</dbReference>
<reference evidence="8" key="1">
    <citation type="submission" date="2021-01" db="EMBL/GenBank/DDBJ databases">
        <authorList>
            <person name="Corre E."/>
            <person name="Pelletier E."/>
            <person name="Niang G."/>
            <person name="Scheremetjew M."/>
            <person name="Finn R."/>
            <person name="Kale V."/>
            <person name="Holt S."/>
            <person name="Cochrane G."/>
            <person name="Meng A."/>
            <person name="Brown T."/>
            <person name="Cohen L."/>
        </authorList>
    </citation>
    <scope>NUCLEOTIDE SEQUENCE</scope>
    <source>
        <strain evidence="8">CCMP645</strain>
    </source>
</reference>
<keyword evidence="4 6" id="KW-0238">DNA-binding</keyword>
<feature type="domain" description="DNA polymerase alpha/delta/epsilon subunit B" evidence="7">
    <location>
        <begin position="285"/>
        <end position="505"/>
    </location>
</feature>
<evidence type="ECO:0000256" key="5">
    <source>
        <dbReference type="ARBA" id="ARBA00023242"/>
    </source>
</evidence>
<keyword evidence="3 6" id="KW-0235">DNA replication</keyword>
<dbReference type="GO" id="GO:0042276">
    <property type="term" value="P:error-prone translesion synthesis"/>
    <property type="evidence" value="ECO:0007669"/>
    <property type="project" value="TreeGrafter"/>
</dbReference>
<name>A0A7S4FBD8_CHRCT</name>
<evidence type="ECO:0000256" key="2">
    <source>
        <dbReference type="ARBA" id="ARBA00009560"/>
    </source>
</evidence>
<proteinExistence type="inferred from homology"/>
<dbReference type="Pfam" id="PF04042">
    <property type="entry name" value="DNA_pol_E_B"/>
    <property type="match status" value="1"/>
</dbReference>
<evidence type="ECO:0000313" key="8">
    <source>
        <dbReference type="EMBL" id="CAE0784533.1"/>
    </source>
</evidence>
<evidence type="ECO:0000256" key="4">
    <source>
        <dbReference type="ARBA" id="ARBA00023125"/>
    </source>
</evidence>